<dbReference type="RefSeq" id="WP_039633276.1">
    <property type="nucleotide sequence ID" value="NZ_LJSN01000003.1"/>
</dbReference>
<keyword evidence="3 7" id="KW-0479">Metal-binding</keyword>
<dbReference type="SUPFAM" id="SSF48264">
    <property type="entry name" value="Cytochrome P450"/>
    <property type="match status" value="1"/>
</dbReference>
<dbReference type="InterPro" id="IPR001128">
    <property type="entry name" value="Cyt_P450"/>
</dbReference>
<protein>
    <recommendedName>
        <fullName evidence="10">Cytochrome</fullName>
    </recommendedName>
</protein>
<dbReference type="Gene3D" id="1.10.630.10">
    <property type="entry name" value="Cytochrome P450"/>
    <property type="match status" value="1"/>
</dbReference>
<dbReference type="InterPro" id="IPR017972">
    <property type="entry name" value="Cyt_P450_CS"/>
</dbReference>
<evidence type="ECO:0000256" key="4">
    <source>
        <dbReference type="ARBA" id="ARBA00023002"/>
    </source>
</evidence>
<proteinExistence type="inferred from homology"/>
<gene>
    <name evidence="8" type="ORF">AOB60_35495</name>
</gene>
<dbReference type="InterPro" id="IPR036396">
    <property type="entry name" value="Cyt_P450_sf"/>
</dbReference>
<dbReference type="PANTHER" id="PTHR46696:SF1">
    <property type="entry name" value="CYTOCHROME P450 YJIB-RELATED"/>
    <property type="match status" value="1"/>
</dbReference>
<keyword evidence="9" id="KW-1185">Reference proteome</keyword>
<organism evidence="8 9">
    <name type="scientific">Streptomyces noursei</name>
    <name type="common">Streptomyces albulus</name>
    <dbReference type="NCBI Taxonomy" id="1971"/>
    <lineage>
        <taxon>Bacteria</taxon>
        <taxon>Bacillati</taxon>
        <taxon>Actinomycetota</taxon>
        <taxon>Actinomycetes</taxon>
        <taxon>Kitasatosporales</taxon>
        <taxon>Streptomycetaceae</taxon>
        <taxon>Streptomyces</taxon>
    </lineage>
</organism>
<evidence type="ECO:0008006" key="10">
    <source>
        <dbReference type="Google" id="ProtNLM"/>
    </source>
</evidence>
<evidence type="ECO:0000256" key="1">
    <source>
        <dbReference type="ARBA" id="ARBA00010617"/>
    </source>
</evidence>
<dbReference type="AlphaFoldDB" id="A0A2N8PDW3"/>
<evidence type="ECO:0000256" key="6">
    <source>
        <dbReference type="ARBA" id="ARBA00023033"/>
    </source>
</evidence>
<dbReference type="InterPro" id="IPR002397">
    <property type="entry name" value="Cyt_P450_B"/>
</dbReference>
<keyword evidence="5 7" id="KW-0408">Iron</keyword>
<evidence type="ECO:0000256" key="3">
    <source>
        <dbReference type="ARBA" id="ARBA00022723"/>
    </source>
</evidence>
<dbReference type="CDD" id="cd11030">
    <property type="entry name" value="CYP105-like"/>
    <property type="match status" value="1"/>
</dbReference>
<evidence type="ECO:0000256" key="7">
    <source>
        <dbReference type="RuleBase" id="RU000461"/>
    </source>
</evidence>
<evidence type="ECO:0000256" key="2">
    <source>
        <dbReference type="ARBA" id="ARBA00022617"/>
    </source>
</evidence>
<dbReference type="FunFam" id="1.10.630.10:FF:000018">
    <property type="entry name" value="Cytochrome P450 monooxygenase"/>
    <property type="match status" value="1"/>
</dbReference>
<dbReference type="GO" id="GO:0020037">
    <property type="term" value="F:heme binding"/>
    <property type="evidence" value="ECO:0007669"/>
    <property type="project" value="InterPro"/>
</dbReference>
<dbReference type="Pfam" id="PF00067">
    <property type="entry name" value="p450"/>
    <property type="match status" value="1"/>
</dbReference>
<comment type="caution">
    <text evidence="8">The sequence shown here is derived from an EMBL/GenBank/DDBJ whole genome shotgun (WGS) entry which is preliminary data.</text>
</comment>
<keyword evidence="4 7" id="KW-0560">Oxidoreductase</keyword>
<dbReference type="Proteomes" id="UP000236047">
    <property type="component" value="Unassembled WGS sequence"/>
</dbReference>
<keyword evidence="6 7" id="KW-0503">Monooxygenase</keyword>
<comment type="similarity">
    <text evidence="1 7">Belongs to the cytochrome P450 family.</text>
</comment>
<sequence>MTQTPVSPPARAEELPAFPMARTCPFAPPEGYAELRAQGPLTKATLWNGKETWLVTGYDLVRKLLQDPRISSEPPRLATIAASEDGQSTNFRTFVGMDPPEHGVYRRMLTSYFTVKRVQAMRPAIQRTADELVDGILATEGPVDLVEALAMPLATTVICELLGVPYADREFFHSRSSVAIQSSTAEEITSAFMDLYQYLDKLVTAKEAEPGEGVISRLVVEQLRPGALTHQELVNTAVLLLIVGHETSANMIGLGALTLMRRPDVVAELRADPELWPAAVDELLRYHSSADWLRRAAKEDIEIDGTVIKAGDSVIGLAAAANRDERFANADEFDIHRTERHHLAFGYGPHQCIGQHLAKAELEIAFGTLFDKIPDVVPAAELDELPFKHDATLFGLYRLPITFARP</sequence>
<dbReference type="PRINTS" id="PR00359">
    <property type="entry name" value="BP450"/>
</dbReference>
<evidence type="ECO:0000313" key="9">
    <source>
        <dbReference type="Proteomes" id="UP000236047"/>
    </source>
</evidence>
<name>A0A2N8PDW3_STRNR</name>
<dbReference type="GO" id="GO:0004497">
    <property type="term" value="F:monooxygenase activity"/>
    <property type="evidence" value="ECO:0007669"/>
    <property type="project" value="UniProtKB-KW"/>
</dbReference>
<dbReference type="PRINTS" id="PR00385">
    <property type="entry name" value="P450"/>
</dbReference>
<reference evidence="9" key="1">
    <citation type="submission" date="2015-09" db="EMBL/GenBank/DDBJ databases">
        <authorList>
            <person name="Graham D.E."/>
            <person name="Mahan K.M."/>
            <person name="Klingeman D.M."/>
            <person name="Fida T."/>
            <person name="Giannone R.J."/>
            <person name="Hettich R.L."/>
            <person name="Parry R.J."/>
            <person name="Spain J.C."/>
        </authorList>
    </citation>
    <scope>NUCLEOTIDE SEQUENCE [LARGE SCALE GENOMIC DNA]</scope>
    <source>
        <strain evidence="9">JCM 4701</strain>
    </source>
</reference>
<dbReference type="PANTHER" id="PTHR46696">
    <property type="entry name" value="P450, PUTATIVE (EUROFUNG)-RELATED"/>
    <property type="match status" value="1"/>
</dbReference>
<dbReference type="GO" id="GO:0016705">
    <property type="term" value="F:oxidoreductase activity, acting on paired donors, with incorporation or reduction of molecular oxygen"/>
    <property type="evidence" value="ECO:0007669"/>
    <property type="project" value="InterPro"/>
</dbReference>
<accession>A0A2N8PDW3</accession>
<dbReference type="EMBL" id="LJSN01000003">
    <property type="protein sequence ID" value="PNE39211.1"/>
    <property type="molecule type" value="Genomic_DNA"/>
</dbReference>
<evidence type="ECO:0000313" key="8">
    <source>
        <dbReference type="EMBL" id="PNE39211.1"/>
    </source>
</evidence>
<dbReference type="GO" id="GO:0005506">
    <property type="term" value="F:iron ion binding"/>
    <property type="evidence" value="ECO:0007669"/>
    <property type="project" value="InterPro"/>
</dbReference>
<dbReference type="PROSITE" id="PS00086">
    <property type="entry name" value="CYTOCHROME_P450"/>
    <property type="match status" value="1"/>
</dbReference>
<evidence type="ECO:0000256" key="5">
    <source>
        <dbReference type="ARBA" id="ARBA00023004"/>
    </source>
</evidence>
<keyword evidence="2 7" id="KW-0349">Heme</keyword>